<evidence type="ECO:0000313" key="11">
    <source>
        <dbReference type="EMBL" id="MFC5885257.1"/>
    </source>
</evidence>
<keyword evidence="12" id="KW-1185">Reference proteome</keyword>
<comment type="caution">
    <text evidence="11">The sequence shown here is derived from an EMBL/GenBank/DDBJ whole genome shotgun (WGS) entry which is preliminary data.</text>
</comment>
<proteinExistence type="predicted"/>
<gene>
    <name evidence="11" type="ORF">ACFP0N_09760</name>
</gene>
<sequence length="551" mass="55597">MGETGVASARHKRLALVTLCVTMFMSMLDNVIVGNALPRIGQDLQAGITGLQWVAEGYSLVYAALLLTGGTLGDRFGRTRVFRLGLGLFTAGSAVAALAGTTGWLIAARMLQGVGAALLTPGSLAILRHVFTDERERARAIGLWSGVSALGLSVGPVVGGPMVETFGWASVFWINVPIGLGGLLLAGRVLPAIAPRARRIDLAGLALSAAGLGALVYALVEGPSRGWTDGLVLGCAGAAVLLLTAFVLLELRIPEPMLDLRLFRDGVLGGALLSGFMISFGMFGALFFLPLLMQGVLDWSPTAAGIAGLPMTATIVVAGPISARLAGRHGPGLPVVLGLALCAAGLGGLSCYGEDARYPTYAWTLLTLGLGMGLTFAPVSIAVLQRVAPARTGMASATVNTLRELGGVIGIAVLGAVLSHRMTESLTGSLTRLGLPDGTVEQVTDSATGSLSGLGGGRAVDAPLPVLTAVEGAFTDGVQLALRCGSGALAVTAVVVAVLLRSVARTPLLAGATAPTAPTAPTGPGSVSSADAGAPAGPTARPETLVDARTE</sequence>
<feature type="transmembrane region" description="Helical" evidence="9">
    <location>
        <begin position="53"/>
        <end position="72"/>
    </location>
</feature>
<feature type="transmembrane region" description="Helical" evidence="9">
    <location>
        <begin position="331"/>
        <end position="349"/>
    </location>
</feature>
<feature type="transmembrane region" description="Helical" evidence="9">
    <location>
        <begin position="113"/>
        <end position="131"/>
    </location>
</feature>
<dbReference type="EMBL" id="JBHSOD010000008">
    <property type="protein sequence ID" value="MFC5885257.1"/>
    <property type="molecule type" value="Genomic_DNA"/>
</dbReference>
<reference evidence="12" key="1">
    <citation type="journal article" date="2019" name="Int. J. Syst. Evol. Microbiol.">
        <title>The Global Catalogue of Microorganisms (GCM) 10K type strain sequencing project: providing services to taxonomists for standard genome sequencing and annotation.</title>
        <authorList>
            <consortium name="The Broad Institute Genomics Platform"/>
            <consortium name="The Broad Institute Genome Sequencing Center for Infectious Disease"/>
            <person name="Wu L."/>
            <person name="Ma J."/>
        </authorList>
    </citation>
    <scope>NUCLEOTIDE SEQUENCE [LARGE SCALE GENOMIC DNA]</scope>
    <source>
        <strain evidence="12">CGMCC 4.1469</strain>
    </source>
</reference>
<evidence type="ECO:0000256" key="1">
    <source>
        <dbReference type="ARBA" id="ARBA00004651"/>
    </source>
</evidence>
<evidence type="ECO:0000259" key="10">
    <source>
        <dbReference type="PROSITE" id="PS50850"/>
    </source>
</evidence>
<feature type="compositionally biased region" description="Low complexity" evidence="8">
    <location>
        <begin position="512"/>
        <end position="525"/>
    </location>
</feature>
<evidence type="ECO:0000256" key="5">
    <source>
        <dbReference type="ARBA" id="ARBA00022989"/>
    </source>
</evidence>
<feature type="region of interest" description="Disordered" evidence="8">
    <location>
        <begin position="512"/>
        <end position="551"/>
    </location>
</feature>
<evidence type="ECO:0000313" key="12">
    <source>
        <dbReference type="Proteomes" id="UP001596067"/>
    </source>
</evidence>
<keyword evidence="6 9" id="KW-0472">Membrane</keyword>
<feature type="transmembrane region" description="Helical" evidence="9">
    <location>
        <begin position="480"/>
        <end position="500"/>
    </location>
</feature>
<dbReference type="PANTHER" id="PTHR42718">
    <property type="entry name" value="MAJOR FACILITATOR SUPERFAMILY MULTIDRUG TRANSPORTER MFSC"/>
    <property type="match status" value="1"/>
</dbReference>
<name>A0ABW1ET56_9ACTN</name>
<dbReference type="Gene3D" id="1.20.1720.10">
    <property type="entry name" value="Multidrug resistance protein D"/>
    <property type="match status" value="1"/>
</dbReference>
<organism evidence="11 12">
    <name type="scientific">Kitasatospora aburaviensis</name>
    <dbReference type="NCBI Taxonomy" id="67265"/>
    <lineage>
        <taxon>Bacteria</taxon>
        <taxon>Bacillati</taxon>
        <taxon>Actinomycetota</taxon>
        <taxon>Actinomycetes</taxon>
        <taxon>Kitasatosporales</taxon>
        <taxon>Streptomycetaceae</taxon>
        <taxon>Kitasatospora</taxon>
    </lineage>
</organism>
<evidence type="ECO:0000256" key="7">
    <source>
        <dbReference type="ARBA" id="ARBA00023251"/>
    </source>
</evidence>
<dbReference type="Pfam" id="PF07690">
    <property type="entry name" value="MFS_1"/>
    <property type="match status" value="1"/>
</dbReference>
<dbReference type="CDD" id="cd17321">
    <property type="entry name" value="MFS_MMR_MDR_like"/>
    <property type="match status" value="1"/>
</dbReference>
<accession>A0ABW1ET56</accession>
<dbReference type="NCBIfam" id="TIGR00711">
    <property type="entry name" value="efflux_EmrB"/>
    <property type="match status" value="1"/>
</dbReference>
<dbReference type="InterPro" id="IPR036259">
    <property type="entry name" value="MFS_trans_sf"/>
</dbReference>
<keyword evidence="7" id="KW-0046">Antibiotic resistance</keyword>
<evidence type="ECO:0000256" key="8">
    <source>
        <dbReference type="SAM" id="MobiDB-lite"/>
    </source>
</evidence>
<keyword evidence="2" id="KW-0813">Transport</keyword>
<evidence type="ECO:0000256" key="6">
    <source>
        <dbReference type="ARBA" id="ARBA00023136"/>
    </source>
</evidence>
<feature type="domain" description="Major facilitator superfamily (MFS) profile" evidence="10">
    <location>
        <begin position="15"/>
        <end position="505"/>
    </location>
</feature>
<dbReference type="InterPro" id="IPR011701">
    <property type="entry name" value="MFS"/>
</dbReference>
<comment type="subcellular location">
    <subcellularLocation>
        <location evidence="1">Cell membrane</location>
        <topology evidence="1">Multi-pass membrane protein</topology>
    </subcellularLocation>
</comment>
<feature type="transmembrane region" description="Helical" evidence="9">
    <location>
        <begin position="405"/>
        <end position="423"/>
    </location>
</feature>
<evidence type="ECO:0000256" key="9">
    <source>
        <dbReference type="SAM" id="Phobius"/>
    </source>
</evidence>
<feature type="transmembrane region" description="Helical" evidence="9">
    <location>
        <begin position="299"/>
        <end position="319"/>
    </location>
</feature>
<keyword evidence="4 9" id="KW-0812">Transmembrane</keyword>
<feature type="transmembrane region" description="Helical" evidence="9">
    <location>
        <begin position="231"/>
        <end position="249"/>
    </location>
</feature>
<dbReference type="PRINTS" id="PR01036">
    <property type="entry name" value="TCRTETB"/>
</dbReference>
<dbReference type="SUPFAM" id="SSF103473">
    <property type="entry name" value="MFS general substrate transporter"/>
    <property type="match status" value="1"/>
</dbReference>
<feature type="transmembrane region" description="Helical" evidence="9">
    <location>
        <begin position="270"/>
        <end position="293"/>
    </location>
</feature>
<dbReference type="Gene3D" id="1.20.1250.20">
    <property type="entry name" value="MFS general substrate transporter like domains"/>
    <property type="match status" value="1"/>
</dbReference>
<keyword evidence="3" id="KW-1003">Cell membrane</keyword>
<dbReference type="RefSeq" id="WP_313761982.1">
    <property type="nucleotide sequence ID" value="NZ_BAAAVH010000077.1"/>
</dbReference>
<evidence type="ECO:0000256" key="3">
    <source>
        <dbReference type="ARBA" id="ARBA00022475"/>
    </source>
</evidence>
<dbReference type="PROSITE" id="PS50850">
    <property type="entry name" value="MFS"/>
    <property type="match status" value="1"/>
</dbReference>
<evidence type="ECO:0000256" key="2">
    <source>
        <dbReference type="ARBA" id="ARBA00022448"/>
    </source>
</evidence>
<dbReference type="Proteomes" id="UP001596067">
    <property type="component" value="Unassembled WGS sequence"/>
</dbReference>
<dbReference type="InterPro" id="IPR004638">
    <property type="entry name" value="EmrB-like"/>
</dbReference>
<dbReference type="InterPro" id="IPR020846">
    <property type="entry name" value="MFS_dom"/>
</dbReference>
<feature type="transmembrane region" description="Helical" evidence="9">
    <location>
        <begin position="202"/>
        <end position="219"/>
    </location>
</feature>
<protein>
    <submittedName>
        <fullName evidence="11">MFS transporter</fullName>
    </submittedName>
</protein>
<feature type="transmembrane region" description="Helical" evidence="9">
    <location>
        <begin position="168"/>
        <end position="190"/>
    </location>
</feature>
<evidence type="ECO:0000256" key="4">
    <source>
        <dbReference type="ARBA" id="ARBA00022692"/>
    </source>
</evidence>
<keyword evidence="5 9" id="KW-1133">Transmembrane helix</keyword>
<feature type="transmembrane region" description="Helical" evidence="9">
    <location>
        <begin position="143"/>
        <end position="162"/>
    </location>
</feature>
<feature type="transmembrane region" description="Helical" evidence="9">
    <location>
        <begin position="14"/>
        <end position="33"/>
    </location>
</feature>
<feature type="transmembrane region" description="Helical" evidence="9">
    <location>
        <begin position="361"/>
        <end position="384"/>
    </location>
</feature>
<feature type="transmembrane region" description="Helical" evidence="9">
    <location>
        <begin position="84"/>
        <end position="107"/>
    </location>
</feature>
<dbReference type="PANTHER" id="PTHR42718:SF42">
    <property type="entry name" value="EXPORT PROTEIN"/>
    <property type="match status" value="1"/>
</dbReference>